<dbReference type="RefSeq" id="WP_063498910.1">
    <property type="nucleotide sequence ID" value="NZ_CP014579.1"/>
</dbReference>
<accession>A0A167WC27</accession>
<organism evidence="1 2">
    <name type="scientific">Paraburkholderia phytofirmans OLGA172</name>
    <dbReference type="NCBI Taxonomy" id="1417228"/>
    <lineage>
        <taxon>Bacteria</taxon>
        <taxon>Pseudomonadati</taxon>
        <taxon>Pseudomonadota</taxon>
        <taxon>Betaproteobacteria</taxon>
        <taxon>Burkholderiales</taxon>
        <taxon>Burkholderiaceae</taxon>
        <taxon>Paraburkholderia</taxon>
    </lineage>
</organism>
<evidence type="ECO:0000313" key="2">
    <source>
        <dbReference type="Proteomes" id="UP000076852"/>
    </source>
</evidence>
<dbReference type="Proteomes" id="UP000076852">
    <property type="component" value="Chromosome 2"/>
</dbReference>
<dbReference type="EMBL" id="CP014579">
    <property type="protein sequence ID" value="ANB75627.1"/>
    <property type="molecule type" value="Genomic_DNA"/>
</dbReference>
<dbReference type="STRING" id="1804984.AYM40_25120"/>
<dbReference type="OrthoDB" id="9006962at2"/>
<protein>
    <submittedName>
        <fullName evidence="1">Uncharacterized protein</fullName>
    </submittedName>
</protein>
<proteinExistence type="predicted"/>
<reference evidence="1 2" key="1">
    <citation type="journal article" date="2016" name="Gene">
        <title>PacBio SMRT assembly of a complex multi-replicon genome reveals chlorocatechol degradative operon in a region of genome plasticity.</title>
        <authorList>
            <person name="Ricker N."/>
            <person name="Shen S.Y."/>
            <person name="Goordial J."/>
            <person name="Jin S."/>
            <person name="Fulthorpe R.R."/>
        </authorList>
    </citation>
    <scope>NUCLEOTIDE SEQUENCE [LARGE SCALE GENOMIC DNA]</scope>
    <source>
        <strain evidence="1 2">OLGA172</strain>
    </source>
</reference>
<gene>
    <name evidence="1" type="ORF">AYM40_25120</name>
</gene>
<sequence>MFSVKDEVSDVAAEIENLCGTLFDRWCEKRSVVPLAYLMHSWPLAAPTPLRIMRLSCVLRDLMNAYCESLDVDDRQLIHTVVAIANRVI</sequence>
<dbReference type="AlphaFoldDB" id="A0A167WC27"/>
<evidence type="ECO:0000313" key="1">
    <source>
        <dbReference type="EMBL" id="ANB75627.1"/>
    </source>
</evidence>
<keyword evidence="2" id="KW-1185">Reference proteome</keyword>
<dbReference type="KEGG" id="buz:AYM40_25120"/>
<name>A0A167WC27_9BURK</name>